<dbReference type="SUPFAM" id="SSF56925">
    <property type="entry name" value="OMPA-like"/>
    <property type="match status" value="1"/>
</dbReference>
<name>A0ABY4VEY7_9GAMM</name>
<accession>A0ABY4VEY7</accession>
<keyword evidence="1" id="KW-0732">Signal</keyword>
<dbReference type="Pfam" id="PF13505">
    <property type="entry name" value="OMP_b-brl"/>
    <property type="match status" value="1"/>
</dbReference>
<keyword evidence="4" id="KW-1185">Reference proteome</keyword>
<evidence type="ECO:0000259" key="2">
    <source>
        <dbReference type="Pfam" id="PF13505"/>
    </source>
</evidence>
<dbReference type="InterPro" id="IPR011250">
    <property type="entry name" value="OMP/PagP_B-barrel"/>
</dbReference>
<evidence type="ECO:0000313" key="3">
    <source>
        <dbReference type="EMBL" id="USD20499.1"/>
    </source>
</evidence>
<dbReference type="Proteomes" id="UP001055658">
    <property type="component" value="Chromosome"/>
</dbReference>
<gene>
    <name evidence="3" type="ORF">MJO52_15655</name>
</gene>
<dbReference type="Gene3D" id="2.40.160.20">
    <property type="match status" value="1"/>
</dbReference>
<protein>
    <submittedName>
        <fullName evidence="3">Porin family protein</fullName>
    </submittedName>
</protein>
<organism evidence="3 4">
    <name type="scientific">Microbulbifer variabilis</name>
    <dbReference type="NCBI Taxonomy" id="266805"/>
    <lineage>
        <taxon>Bacteria</taxon>
        <taxon>Pseudomonadati</taxon>
        <taxon>Pseudomonadota</taxon>
        <taxon>Gammaproteobacteria</taxon>
        <taxon>Cellvibrionales</taxon>
        <taxon>Microbulbiferaceae</taxon>
        <taxon>Microbulbifer</taxon>
    </lineage>
</organism>
<feature type="domain" description="Outer membrane protein beta-barrel" evidence="2">
    <location>
        <begin position="6"/>
        <end position="223"/>
    </location>
</feature>
<evidence type="ECO:0000256" key="1">
    <source>
        <dbReference type="ARBA" id="ARBA00022729"/>
    </source>
</evidence>
<reference evidence="3" key="1">
    <citation type="submission" date="2022-02" db="EMBL/GenBank/DDBJ databases">
        <title>Coral-associated bacteria.</title>
        <authorList>
            <person name="Tang K."/>
            <person name="Wang X."/>
        </authorList>
    </citation>
    <scope>NUCLEOTIDE SEQUENCE</scope>
    <source>
        <strain evidence="3">SCSIO 43006</strain>
    </source>
</reference>
<evidence type="ECO:0000313" key="4">
    <source>
        <dbReference type="Proteomes" id="UP001055658"/>
    </source>
</evidence>
<dbReference type="EMBL" id="CP092418">
    <property type="protein sequence ID" value="USD20499.1"/>
    <property type="molecule type" value="Genomic_DNA"/>
</dbReference>
<dbReference type="RefSeq" id="WP_252082893.1">
    <property type="nucleotide sequence ID" value="NZ_CP092418.1"/>
</dbReference>
<proteinExistence type="predicted"/>
<sequence length="223" mass="25246">MNHIALTALIALVSSGVYAEEKPFYLKASLGNMQFDSEDSTAIREDLHSTGYALTVGYQVNNYIAFEGGIANLGNIHRDYEQSAHGLEWHNEDKILIENYDFRSQQESKYNSYSLGLTLSTQIQQNLNAGVRFGVHQWNENNSGQTEDSGNLSVYSLDRELLYAESYDRSYSWSNEKDSGSNPYYGAEVKWKNGDWGINLEHTIYEIKKEKANLSSVGVTYSF</sequence>
<dbReference type="InterPro" id="IPR027385">
    <property type="entry name" value="Beta-barrel_OMP"/>
</dbReference>